<comment type="cofactor">
    <cofactor evidence="1 3">
        <name>a divalent metal cation</name>
        <dbReference type="ChEBI" id="CHEBI:60240"/>
    </cofactor>
</comment>
<dbReference type="NCBIfam" id="NF000867">
    <property type="entry name" value="PRK00078.1"/>
    <property type="match status" value="1"/>
</dbReference>
<keyword evidence="2 3" id="KW-0378">Hydrolase</keyword>
<name>A0A937FK66_9CLOT</name>
<dbReference type="NCBIfam" id="TIGR00172">
    <property type="entry name" value="maf"/>
    <property type="match status" value="1"/>
</dbReference>
<dbReference type="GO" id="GO:0047429">
    <property type="term" value="F:nucleoside triphosphate diphosphatase activity"/>
    <property type="evidence" value="ECO:0007669"/>
    <property type="project" value="UniProtKB-EC"/>
</dbReference>
<comment type="function">
    <text evidence="3">Nucleoside triphosphate pyrophosphatase that hydrolyzes dTTP and UTP. May have a dual role in cell division arrest and in preventing the incorporation of modified nucleotides into cellular nucleic acids.</text>
</comment>
<keyword evidence="5" id="KW-1185">Reference proteome</keyword>
<comment type="similarity">
    <text evidence="3">Belongs to the Maf family. YhdE subfamily.</text>
</comment>
<dbReference type="RefSeq" id="WP_202769474.1">
    <property type="nucleotide sequence ID" value="NZ_JAESWA010000029.1"/>
</dbReference>
<dbReference type="SUPFAM" id="SSF52972">
    <property type="entry name" value="ITPase-like"/>
    <property type="match status" value="1"/>
</dbReference>
<dbReference type="HAMAP" id="MF_00528">
    <property type="entry name" value="Maf"/>
    <property type="match status" value="1"/>
</dbReference>
<keyword evidence="3" id="KW-0546">Nucleotide metabolism</keyword>
<feature type="site" description="Important for substrate specificity" evidence="3">
    <location>
        <position position="155"/>
    </location>
</feature>
<evidence type="ECO:0000313" key="5">
    <source>
        <dbReference type="Proteomes" id="UP000623681"/>
    </source>
</evidence>
<evidence type="ECO:0000256" key="3">
    <source>
        <dbReference type="HAMAP-Rule" id="MF_00528"/>
    </source>
</evidence>
<accession>A0A937FK66</accession>
<dbReference type="InterPro" id="IPR029001">
    <property type="entry name" value="ITPase-like_fam"/>
</dbReference>
<organism evidence="4 5">
    <name type="scientific">Clostridium paridis</name>
    <dbReference type="NCBI Taxonomy" id="2803863"/>
    <lineage>
        <taxon>Bacteria</taxon>
        <taxon>Bacillati</taxon>
        <taxon>Bacillota</taxon>
        <taxon>Clostridia</taxon>
        <taxon>Eubacteriales</taxon>
        <taxon>Clostridiaceae</taxon>
        <taxon>Clostridium</taxon>
    </lineage>
</organism>
<dbReference type="PIRSF" id="PIRSF006305">
    <property type="entry name" value="Maf"/>
    <property type="match status" value="1"/>
</dbReference>
<comment type="caution">
    <text evidence="4">The sequence shown here is derived from an EMBL/GenBank/DDBJ whole genome shotgun (WGS) entry which is preliminary data.</text>
</comment>
<dbReference type="Proteomes" id="UP000623681">
    <property type="component" value="Unassembled WGS sequence"/>
</dbReference>
<gene>
    <name evidence="4" type="ORF">JK634_19675</name>
</gene>
<dbReference type="InterPro" id="IPR003697">
    <property type="entry name" value="Maf-like"/>
</dbReference>
<dbReference type="GO" id="GO:0009117">
    <property type="term" value="P:nucleotide metabolic process"/>
    <property type="evidence" value="ECO:0007669"/>
    <property type="project" value="UniProtKB-KW"/>
</dbReference>
<dbReference type="PANTHER" id="PTHR43213:SF5">
    <property type="entry name" value="BIFUNCTIONAL DTTP_UTP PYROPHOSPHATASE_METHYLTRANSFERASE PROTEIN-RELATED"/>
    <property type="match status" value="1"/>
</dbReference>
<dbReference type="AlphaFoldDB" id="A0A937FK66"/>
<evidence type="ECO:0000313" key="4">
    <source>
        <dbReference type="EMBL" id="MBL4934012.1"/>
    </source>
</evidence>
<dbReference type="CDD" id="cd00555">
    <property type="entry name" value="Maf"/>
    <property type="match status" value="1"/>
</dbReference>
<feature type="site" description="Important for substrate specificity" evidence="3">
    <location>
        <position position="11"/>
    </location>
</feature>
<dbReference type="Pfam" id="PF02545">
    <property type="entry name" value="Maf"/>
    <property type="match status" value="1"/>
</dbReference>
<dbReference type="EC" id="3.6.1.9" evidence="3"/>
<dbReference type="Gene3D" id="3.90.950.10">
    <property type="match status" value="1"/>
</dbReference>
<sequence>MKVILASASERRKELLFRLFEEFEVVVSNFDEDSVVFSGNLEEYVKTLSYGKAKEISKSSIKDSLIIAADTIVSIDGKILGKPKDKQEAVNMLKTLSGREHKVYSGITVINSNSSKIIQDAVCTTVYFSVLSDEEILSYVETNEPMDKAGAYGIQGHGGIFVEKIDGCFYNVVGLPLNRLSKIIKEIM</sequence>
<feature type="site" description="Important for substrate specificity" evidence="3">
    <location>
        <position position="71"/>
    </location>
</feature>
<dbReference type="GO" id="GO:0005737">
    <property type="term" value="C:cytoplasm"/>
    <property type="evidence" value="ECO:0007669"/>
    <property type="project" value="UniProtKB-SubCell"/>
</dbReference>
<dbReference type="EMBL" id="JAESWA010000029">
    <property type="protein sequence ID" value="MBL4934012.1"/>
    <property type="molecule type" value="Genomic_DNA"/>
</dbReference>
<dbReference type="PANTHER" id="PTHR43213">
    <property type="entry name" value="BIFUNCTIONAL DTTP/UTP PYROPHOSPHATASE/METHYLTRANSFERASE PROTEIN-RELATED"/>
    <property type="match status" value="1"/>
</dbReference>
<reference evidence="4" key="1">
    <citation type="submission" date="2021-01" db="EMBL/GenBank/DDBJ databases">
        <title>Genome public.</title>
        <authorList>
            <person name="Liu C."/>
            <person name="Sun Q."/>
        </authorList>
    </citation>
    <scope>NUCLEOTIDE SEQUENCE</scope>
    <source>
        <strain evidence="4">YIM B02565</strain>
    </source>
</reference>
<comment type="caution">
    <text evidence="3">Lacks conserved residue(s) required for the propagation of feature annotation.</text>
</comment>
<proteinExistence type="inferred from homology"/>
<comment type="catalytic activity">
    <reaction evidence="3">
        <text>UTP + H2O = UMP + diphosphate + H(+)</text>
        <dbReference type="Rhea" id="RHEA:29395"/>
        <dbReference type="ChEBI" id="CHEBI:15377"/>
        <dbReference type="ChEBI" id="CHEBI:15378"/>
        <dbReference type="ChEBI" id="CHEBI:33019"/>
        <dbReference type="ChEBI" id="CHEBI:46398"/>
        <dbReference type="ChEBI" id="CHEBI:57865"/>
        <dbReference type="EC" id="3.6.1.9"/>
    </reaction>
</comment>
<keyword evidence="3" id="KW-0963">Cytoplasm</keyword>
<evidence type="ECO:0000256" key="2">
    <source>
        <dbReference type="ARBA" id="ARBA00022801"/>
    </source>
</evidence>
<comment type="catalytic activity">
    <reaction evidence="3">
        <text>dTTP + H2O = dTMP + diphosphate + H(+)</text>
        <dbReference type="Rhea" id="RHEA:28534"/>
        <dbReference type="ChEBI" id="CHEBI:15377"/>
        <dbReference type="ChEBI" id="CHEBI:15378"/>
        <dbReference type="ChEBI" id="CHEBI:33019"/>
        <dbReference type="ChEBI" id="CHEBI:37568"/>
        <dbReference type="ChEBI" id="CHEBI:63528"/>
        <dbReference type="EC" id="3.6.1.9"/>
    </reaction>
</comment>
<protein>
    <recommendedName>
        <fullName evidence="3">dTTP/UTP pyrophosphatase</fullName>
        <shortName evidence="3">dTTPase/UTPase</shortName>
        <ecNumber evidence="3">3.6.1.9</ecNumber>
    </recommendedName>
    <alternativeName>
        <fullName evidence="3">Nucleoside triphosphate pyrophosphatase</fullName>
    </alternativeName>
    <alternativeName>
        <fullName evidence="3">Nucleotide pyrophosphatase</fullName>
        <shortName evidence="3">Nucleotide PPase</shortName>
    </alternativeName>
</protein>
<feature type="active site" description="Proton acceptor" evidence="3">
    <location>
        <position position="70"/>
    </location>
</feature>
<comment type="subcellular location">
    <subcellularLocation>
        <location evidence="3">Cytoplasm</location>
    </subcellularLocation>
</comment>
<evidence type="ECO:0000256" key="1">
    <source>
        <dbReference type="ARBA" id="ARBA00001968"/>
    </source>
</evidence>